<reference evidence="4" key="1">
    <citation type="submission" date="2022-08" db="EMBL/GenBank/DDBJ databases">
        <title>Mycobacterium kiyosense sp. nov., scotochromogenic slow-glowing species isolated from respiratory specimens.</title>
        <authorList>
            <person name="Fukano H."/>
            <person name="Kazumi Y."/>
            <person name="Sakagami N."/>
            <person name="Ato M."/>
            <person name="Mitarai S."/>
            <person name="Hoshino Y."/>
        </authorList>
    </citation>
    <scope>NUCLEOTIDE SEQUENCE</scope>
    <source>
        <strain evidence="4">1413</strain>
        <strain evidence="3">SRL2020-028</strain>
    </source>
</reference>
<dbReference type="GeneID" id="83628419"/>
<dbReference type="InterPro" id="IPR006311">
    <property type="entry name" value="TAT_signal"/>
</dbReference>
<dbReference type="InterPro" id="IPR007969">
    <property type="entry name" value="DUF732"/>
</dbReference>
<evidence type="ECO:0000313" key="5">
    <source>
        <dbReference type="Proteomes" id="UP001064782"/>
    </source>
</evidence>
<sequence length="117" mass="12250">MTINRMRTRSARRTWLPGTALVAALVVPMAVAAAPTAHADGIDGQFLNALQSHGINFATPQAAILAAHQVCDELDNGRAKADVANEVAGSSNLDGYHAGYFVGLSISAYCPRHHASP</sequence>
<comment type="caution">
    <text evidence="4">The sequence shown here is derived from an EMBL/GenBank/DDBJ whole genome shotgun (WGS) entry which is preliminary data.</text>
</comment>
<proteinExistence type="predicted"/>
<feature type="signal peptide" evidence="1">
    <location>
        <begin position="1"/>
        <end position="39"/>
    </location>
</feature>
<dbReference type="RefSeq" id="WP_236981348.1">
    <property type="nucleotide sequence ID" value="NZ_BRXE01000049.1"/>
</dbReference>
<evidence type="ECO:0000313" key="4">
    <source>
        <dbReference type="EMBL" id="GLD29020.1"/>
    </source>
</evidence>
<feature type="domain" description="DUF732" evidence="2">
    <location>
        <begin position="43"/>
        <end position="111"/>
    </location>
</feature>
<feature type="chain" id="PRO_5040404219" description="DUF732 domain-containing protein" evidence="1">
    <location>
        <begin position="40"/>
        <end position="117"/>
    </location>
</feature>
<keyword evidence="5" id="KW-1185">Reference proteome</keyword>
<evidence type="ECO:0000256" key="1">
    <source>
        <dbReference type="SAM" id="SignalP"/>
    </source>
</evidence>
<dbReference type="EMBL" id="BRXE01000049">
    <property type="protein sequence ID" value="GLB84401.1"/>
    <property type="molecule type" value="Genomic_DNA"/>
</dbReference>
<name>A0A9P3Q499_9MYCO</name>
<dbReference type="EMBL" id="BRZI01000003">
    <property type="protein sequence ID" value="GLD29020.1"/>
    <property type="molecule type" value="Genomic_DNA"/>
</dbReference>
<gene>
    <name evidence="4" type="ORF">Mkiyose1413_09030</name>
    <name evidence="3" type="ORF">SRL2020028_36570</name>
</gene>
<dbReference type="PROSITE" id="PS51318">
    <property type="entry name" value="TAT"/>
    <property type="match status" value="1"/>
</dbReference>
<accession>A0A9P3Q499</accession>
<dbReference type="Proteomes" id="UP001064782">
    <property type="component" value="Unassembled WGS sequence"/>
</dbReference>
<dbReference type="Proteomes" id="UP001165663">
    <property type="component" value="Unassembled WGS sequence"/>
</dbReference>
<keyword evidence="1" id="KW-0732">Signal</keyword>
<organism evidence="4 5">
    <name type="scientific">Mycobacterium kiyosense</name>
    <dbReference type="NCBI Taxonomy" id="2871094"/>
    <lineage>
        <taxon>Bacteria</taxon>
        <taxon>Bacillati</taxon>
        <taxon>Actinomycetota</taxon>
        <taxon>Actinomycetes</taxon>
        <taxon>Mycobacteriales</taxon>
        <taxon>Mycobacteriaceae</taxon>
        <taxon>Mycobacterium</taxon>
    </lineage>
</organism>
<evidence type="ECO:0000313" key="3">
    <source>
        <dbReference type="EMBL" id="GLB84401.1"/>
    </source>
</evidence>
<dbReference type="AlphaFoldDB" id="A0A9P3Q499"/>
<dbReference type="Pfam" id="PF05305">
    <property type="entry name" value="DUF732"/>
    <property type="match status" value="1"/>
</dbReference>
<protein>
    <recommendedName>
        <fullName evidence="2">DUF732 domain-containing protein</fullName>
    </recommendedName>
</protein>
<evidence type="ECO:0000259" key="2">
    <source>
        <dbReference type="Pfam" id="PF05305"/>
    </source>
</evidence>